<dbReference type="STRING" id="66430.ACS04_03790"/>
<proteinExistence type="predicted"/>
<comment type="caution">
    <text evidence="2">The sequence shown here is derived from an EMBL/GenBank/DDBJ whole genome shotgun (WGS) entry which is preliminary data.</text>
</comment>
<dbReference type="RefSeq" id="WP_048475035.1">
    <property type="nucleotide sequence ID" value="NZ_JBIRUD010000007.1"/>
</dbReference>
<protein>
    <submittedName>
        <fullName evidence="2">Uncharacterized protein</fullName>
    </submittedName>
</protein>
<gene>
    <name evidence="2" type="ORF">ACS04_03790</name>
</gene>
<name>A0A0J6XSF6_9ACTN</name>
<keyword evidence="3" id="KW-1185">Reference proteome</keyword>
<reference evidence="2 3" key="1">
    <citation type="submission" date="2015-06" db="EMBL/GenBank/DDBJ databases">
        <title>Recapitulation of the evolution of biosynthetic gene clusters reveals hidden chemical diversity on bacterial genomes.</title>
        <authorList>
            <person name="Cruz-Morales P."/>
            <person name="Martinez-Guerrero C."/>
            <person name="Morales-Escalante M.A."/>
            <person name="Yanez-Guerra L.A."/>
            <person name="Kopp J.F."/>
            <person name="Feldmann J."/>
            <person name="Ramos-Aboites H.E."/>
            <person name="Barona-Gomez F."/>
        </authorList>
    </citation>
    <scope>NUCLEOTIDE SEQUENCE [LARGE SCALE GENOMIC DNA]</scope>
    <source>
        <strain evidence="2 3">ATCC 31245</strain>
    </source>
</reference>
<accession>A0A0J6XSF6</accession>
<sequence>MPTAIAVTSADLVLPAPDRHTPPAVVLHPPGQLDLAGALAETSALLERHGHLVAVVPPWLPTATVQRLRTVRAILETDRIALLDIDLPPLATALLVRQLRQLSVCDFSPGIIACAARLLSHYIHAGALLGSVARLDRVPVGLKAHARSWSPGAQFAVLAHPTPHLARLTGSGGGGAHAGGSALPPGPAYATHLTFARGQLSSDWVTAELAPAWRVQGVMENPLPADSPAWWATAKLIEFAAAIPDPSVLYQLVASVRREECHWCGLELIGDRCGFCAAPLAAPPPAGTGERTAPPAFAGVPRPRH</sequence>
<feature type="region of interest" description="Disordered" evidence="1">
    <location>
        <begin position="284"/>
        <end position="305"/>
    </location>
</feature>
<evidence type="ECO:0000313" key="2">
    <source>
        <dbReference type="EMBL" id="KMO99090.1"/>
    </source>
</evidence>
<evidence type="ECO:0000256" key="1">
    <source>
        <dbReference type="SAM" id="MobiDB-lite"/>
    </source>
</evidence>
<dbReference type="Proteomes" id="UP000035932">
    <property type="component" value="Unassembled WGS sequence"/>
</dbReference>
<organism evidence="2 3">
    <name type="scientific">Streptomyces roseus</name>
    <dbReference type="NCBI Taxonomy" id="66430"/>
    <lineage>
        <taxon>Bacteria</taxon>
        <taxon>Bacillati</taxon>
        <taxon>Actinomycetota</taxon>
        <taxon>Actinomycetes</taxon>
        <taxon>Kitasatosporales</taxon>
        <taxon>Streptomycetaceae</taxon>
        <taxon>Streptomyces</taxon>
    </lineage>
</organism>
<dbReference type="EMBL" id="LFML01000015">
    <property type="protein sequence ID" value="KMO99090.1"/>
    <property type="molecule type" value="Genomic_DNA"/>
</dbReference>
<dbReference type="AlphaFoldDB" id="A0A0J6XSF6"/>
<evidence type="ECO:0000313" key="3">
    <source>
        <dbReference type="Proteomes" id="UP000035932"/>
    </source>
</evidence>
<dbReference type="PATRIC" id="fig|66430.4.peg.2115"/>